<keyword evidence="2" id="KW-1185">Reference proteome</keyword>
<dbReference type="InterPro" id="IPR041662">
    <property type="entry name" value="SusD-like_2"/>
</dbReference>
<dbReference type="Pfam" id="PF12771">
    <property type="entry name" value="SusD-like_2"/>
    <property type="match status" value="1"/>
</dbReference>
<protein>
    <submittedName>
        <fullName evidence="1">SusD-like starch-binding protein associating with outer membrane</fullName>
    </submittedName>
</protein>
<accession>A0A2P8FX32</accession>
<dbReference type="SUPFAM" id="SSF48452">
    <property type="entry name" value="TPR-like"/>
    <property type="match status" value="1"/>
</dbReference>
<organism evidence="1 2">
    <name type="scientific">Dyadobacter jiangsuensis</name>
    <dbReference type="NCBI Taxonomy" id="1591085"/>
    <lineage>
        <taxon>Bacteria</taxon>
        <taxon>Pseudomonadati</taxon>
        <taxon>Bacteroidota</taxon>
        <taxon>Cytophagia</taxon>
        <taxon>Cytophagales</taxon>
        <taxon>Spirosomataceae</taxon>
        <taxon>Dyadobacter</taxon>
    </lineage>
</organism>
<dbReference type="PROSITE" id="PS51257">
    <property type="entry name" value="PROKAR_LIPOPROTEIN"/>
    <property type="match status" value="1"/>
</dbReference>
<dbReference type="Proteomes" id="UP000241964">
    <property type="component" value="Unassembled WGS sequence"/>
</dbReference>
<dbReference type="AlphaFoldDB" id="A0A2P8FX32"/>
<reference evidence="1 2" key="1">
    <citation type="submission" date="2018-03" db="EMBL/GenBank/DDBJ databases">
        <title>Genomic Encyclopedia of Archaeal and Bacterial Type Strains, Phase II (KMG-II): from individual species to whole genera.</title>
        <authorList>
            <person name="Goeker M."/>
        </authorList>
    </citation>
    <scope>NUCLEOTIDE SEQUENCE [LARGE SCALE GENOMIC DNA]</scope>
    <source>
        <strain evidence="1 2">DSM 29057</strain>
    </source>
</reference>
<gene>
    <name evidence="1" type="ORF">CLV60_110241</name>
</gene>
<dbReference type="RefSeq" id="WP_106597413.1">
    <property type="nucleotide sequence ID" value="NZ_PYAS01000010.1"/>
</dbReference>
<dbReference type="Gene3D" id="1.25.40.390">
    <property type="match status" value="1"/>
</dbReference>
<dbReference type="InterPro" id="IPR011990">
    <property type="entry name" value="TPR-like_helical_dom_sf"/>
</dbReference>
<evidence type="ECO:0000313" key="2">
    <source>
        <dbReference type="Proteomes" id="UP000241964"/>
    </source>
</evidence>
<sequence>MKSIIKNGVLLLAALSLGSCNDWLDVNEDPNNPTNVAPEFVLPAAQASVAGIVGGDFAIIGGLWSQHWTQSNSANQYRGIDSYDLQPADYNIAWTELYAGGLNDFEDVKRKATESGNNNMVLQAVAVQTYGFQMLADWFDKIPLSEALQVESIKAPKYDDGPAVYAELLKRLDAALALDFNNGKSTAVASDLIYGGTSAANQIDQWKRFANTLKLKLYLRQTASANSAQAIAAIKAMLDANTPFLEDHAAITKFVDEPNRSNPLYENNVRQLNVSSNLRLSRTLQTYLQANADDARLAAYFTPGSGGQAGLEQGDFLSGVGVNVPSVARMTATDPFYFFSIDEVYFMLSESYLRTGNDAKAKEFYDKAVAAAYAKFNIVFDAKKIAKGGVYEYPSAGNAEAKLKAIIFQKWVAMFRQGYESFWDQARTGYPEKSAVATTSESYVPGQWTVAAKSVLDKGALPKRIPYTSVSRDGNVNTPALVPLTSKVWWMK</sequence>
<evidence type="ECO:0000313" key="1">
    <source>
        <dbReference type="EMBL" id="PSL26261.1"/>
    </source>
</evidence>
<dbReference type="EMBL" id="PYAS01000010">
    <property type="protein sequence ID" value="PSL26261.1"/>
    <property type="molecule type" value="Genomic_DNA"/>
</dbReference>
<name>A0A2P8FX32_9BACT</name>
<proteinExistence type="predicted"/>
<dbReference type="OrthoDB" id="622163at2"/>
<comment type="caution">
    <text evidence="1">The sequence shown here is derived from an EMBL/GenBank/DDBJ whole genome shotgun (WGS) entry which is preliminary data.</text>
</comment>